<feature type="domain" description="GGDEF" evidence="2">
    <location>
        <begin position="244"/>
        <end position="378"/>
    </location>
</feature>
<evidence type="ECO:0000313" key="3">
    <source>
        <dbReference type="EMBL" id="MFB9768705.1"/>
    </source>
</evidence>
<dbReference type="PANTHER" id="PTHR45138:SF9">
    <property type="entry name" value="DIGUANYLATE CYCLASE DGCM-RELATED"/>
    <property type="match status" value="1"/>
</dbReference>
<dbReference type="InterPro" id="IPR050469">
    <property type="entry name" value="Diguanylate_Cyclase"/>
</dbReference>
<comment type="caution">
    <text evidence="3">The sequence shown here is derived from an EMBL/GenBank/DDBJ whole genome shotgun (WGS) entry which is preliminary data.</text>
</comment>
<feature type="transmembrane region" description="Helical" evidence="1">
    <location>
        <begin position="48"/>
        <end position="68"/>
    </location>
</feature>
<keyword evidence="1" id="KW-0472">Membrane</keyword>
<feature type="transmembrane region" description="Helical" evidence="1">
    <location>
        <begin position="99"/>
        <end position="115"/>
    </location>
</feature>
<evidence type="ECO:0000313" key="4">
    <source>
        <dbReference type="Proteomes" id="UP001589691"/>
    </source>
</evidence>
<name>A0ABV5WRD5_9LACO</name>
<dbReference type="InterPro" id="IPR029787">
    <property type="entry name" value="Nucleotide_cyclase"/>
</dbReference>
<feature type="transmembrane region" description="Helical" evidence="1">
    <location>
        <begin position="74"/>
        <end position="92"/>
    </location>
</feature>
<keyword evidence="1" id="KW-0812">Transmembrane</keyword>
<dbReference type="EMBL" id="JBHLZY010000005">
    <property type="protein sequence ID" value="MFB9768705.1"/>
    <property type="molecule type" value="Genomic_DNA"/>
</dbReference>
<dbReference type="SMART" id="SM00267">
    <property type="entry name" value="GGDEF"/>
    <property type="match status" value="1"/>
</dbReference>
<reference evidence="3 4" key="1">
    <citation type="submission" date="2024-09" db="EMBL/GenBank/DDBJ databases">
        <authorList>
            <person name="Sun Q."/>
            <person name="Mori K."/>
        </authorList>
    </citation>
    <scope>NUCLEOTIDE SEQUENCE [LARGE SCALE GENOMIC DNA]</scope>
    <source>
        <strain evidence="3 4">TBRC 4576</strain>
    </source>
</reference>
<feature type="transmembrane region" description="Helical" evidence="1">
    <location>
        <begin position="183"/>
        <end position="201"/>
    </location>
</feature>
<dbReference type="NCBIfam" id="TIGR00254">
    <property type="entry name" value="GGDEF"/>
    <property type="match status" value="1"/>
</dbReference>
<dbReference type="Proteomes" id="UP001589691">
    <property type="component" value="Unassembled WGS sequence"/>
</dbReference>
<sequence>MTWSEWKIPPFITSVFFVLGVLTLFWVSINWILTAIRTHHLKIKDTTVNTWYGFIYMIVFAFSMQALIAGSPESWIFMNFQLIAVTFCGYFLNIHVKYYYLILIDVAFMLFNGSYGSWQSWLHGLTLLGFFLTLGWLRENLADHPWQFRALVYHVTCVGFGSVLWLLMKLKFTLDWPTYWQELGYLAIFEVLLYIYASMLANNTQLENQLVAFANRDALTSTGNYAAYTTEINYRFQTSSKNSLKLSMMMFDIDHFKRFNDTYGHLAGDEILKHVVSIAQAVLDVNDPGAKLFRTGGEEFNIVFPNYDLHDTMPIVTQIFSAVNHLEVPFNEQRLQISISVGVSSLSSADKTATDFYKRVDQNLYYSKEHGRMQITAK</sequence>
<feature type="transmembrane region" description="Helical" evidence="1">
    <location>
        <begin position="150"/>
        <end position="168"/>
    </location>
</feature>
<dbReference type="InterPro" id="IPR000160">
    <property type="entry name" value="GGDEF_dom"/>
</dbReference>
<evidence type="ECO:0000256" key="1">
    <source>
        <dbReference type="SAM" id="Phobius"/>
    </source>
</evidence>
<evidence type="ECO:0000259" key="2">
    <source>
        <dbReference type="PROSITE" id="PS50887"/>
    </source>
</evidence>
<proteinExistence type="predicted"/>
<dbReference type="SUPFAM" id="SSF55073">
    <property type="entry name" value="Nucleotide cyclase"/>
    <property type="match status" value="1"/>
</dbReference>
<dbReference type="RefSeq" id="WP_137642221.1">
    <property type="nucleotide sequence ID" value="NZ_BJEA01000007.1"/>
</dbReference>
<organism evidence="3 4">
    <name type="scientific">Lactiplantibacillus modestisalitolerans</name>
    <dbReference type="NCBI Taxonomy" id="1457219"/>
    <lineage>
        <taxon>Bacteria</taxon>
        <taxon>Bacillati</taxon>
        <taxon>Bacillota</taxon>
        <taxon>Bacilli</taxon>
        <taxon>Lactobacillales</taxon>
        <taxon>Lactobacillaceae</taxon>
        <taxon>Lactiplantibacillus</taxon>
    </lineage>
</organism>
<accession>A0ABV5WRD5</accession>
<feature type="transmembrane region" description="Helical" evidence="1">
    <location>
        <begin position="121"/>
        <end position="138"/>
    </location>
</feature>
<dbReference type="Pfam" id="PF00990">
    <property type="entry name" value="GGDEF"/>
    <property type="match status" value="1"/>
</dbReference>
<gene>
    <name evidence="3" type="ORF">ACFFLI_02310</name>
</gene>
<dbReference type="PANTHER" id="PTHR45138">
    <property type="entry name" value="REGULATORY COMPONENTS OF SENSORY TRANSDUCTION SYSTEM"/>
    <property type="match status" value="1"/>
</dbReference>
<dbReference type="Gene3D" id="3.30.70.270">
    <property type="match status" value="1"/>
</dbReference>
<protein>
    <submittedName>
        <fullName evidence="3">GGDEF domain-containing protein</fullName>
    </submittedName>
</protein>
<dbReference type="PROSITE" id="PS50887">
    <property type="entry name" value="GGDEF"/>
    <property type="match status" value="1"/>
</dbReference>
<keyword evidence="1" id="KW-1133">Transmembrane helix</keyword>
<keyword evidence="4" id="KW-1185">Reference proteome</keyword>
<dbReference type="CDD" id="cd01949">
    <property type="entry name" value="GGDEF"/>
    <property type="match status" value="1"/>
</dbReference>
<feature type="transmembrane region" description="Helical" evidence="1">
    <location>
        <begin position="12"/>
        <end position="36"/>
    </location>
</feature>
<dbReference type="InterPro" id="IPR043128">
    <property type="entry name" value="Rev_trsase/Diguanyl_cyclase"/>
</dbReference>